<dbReference type="GO" id="GO:0000162">
    <property type="term" value="P:L-tryptophan biosynthetic process"/>
    <property type="evidence" value="ECO:0007669"/>
    <property type="project" value="InterPro"/>
</dbReference>
<evidence type="ECO:0000256" key="1">
    <source>
        <dbReference type="ARBA" id="ARBA00022676"/>
    </source>
</evidence>
<dbReference type="EMBL" id="JAALLS010000002">
    <property type="protein sequence ID" value="NGP87197.1"/>
    <property type="molecule type" value="Genomic_DNA"/>
</dbReference>
<dbReference type="InterPro" id="IPR005940">
    <property type="entry name" value="Anthranilate_Pribosyl_Tfrase"/>
</dbReference>
<keyword evidence="1" id="KW-0328">Glycosyltransferase</keyword>
<evidence type="ECO:0000259" key="3">
    <source>
        <dbReference type="Pfam" id="PF00591"/>
    </source>
</evidence>
<dbReference type="PANTHER" id="PTHR43285:SF2">
    <property type="entry name" value="ANTHRANILATE PHOSPHORIBOSYLTRANSFERASE"/>
    <property type="match status" value="1"/>
</dbReference>
<comment type="caution">
    <text evidence="5">The sequence shown here is derived from an EMBL/GenBank/DDBJ whole genome shotgun (WGS) entry which is preliminary data.</text>
</comment>
<dbReference type="Pfam" id="PF00591">
    <property type="entry name" value="Glycos_transf_3"/>
    <property type="match status" value="1"/>
</dbReference>
<name>A0A6M1SZT9_9BACT</name>
<proteinExistence type="predicted"/>
<dbReference type="GO" id="GO:0005829">
    <property type="term" value="C:cytosol"/>
    <property type="evidence" value="ECO:0007669"/>
    <property type="project" value="TreeGrafter"/>
</dbReference>
<organism evidence="5 6">
    <name type="scientific">Fodinibius halophilus</name>
    <dbReference type="NCBI Taxonomy" id="1736908"/>
    <lineage>
        <taxon>Bacteria</taxon>
        <taxon>Pseudomonadati</taxon>
        <taxon>Balneolota</taxon>
        <taxon>Balneolia</taxon>
        <taxon>Balneolales</taxon>
        <taxon>Balneolaceae</taxon>
        <taxon>Fodinibius</taxon>
    </lineage>
</organism>
<dbReference type="GO" id="GO:0004048">
    <property type="term" value="F:anthranilate phosphoribosyltransferase activity"/>
    <property type="evidence" value="ECO:0007669"/>
    <property type="project" value="InterPro"/>
</dbReference>
<dbReference type="Pfam" id="PF02885">
    <property type="entry name" value="Glycos_trans_3N"/>
    <property type="match status" value="1"/>
</dbReference>
<dbReference type="Gene3D" id="3.40.1030.10">
    <property type="entry name" value="Nucleoside phosphorylase/phosphoribosyltransferase catalytic domain"/>
    <property type="match status" value="1"/>
</dbReference>
<evidence type="ECO:0000259" key="4">
    <source>
        <dbReference type="Pfam" id="PF02885"/>
    </source>
</evidence>
<keyword evidence="2" id="KW-0808">Transferase</keyword>
<accession>A0A6M1SZT9</accession>
<protein>
    <recommendedName>
        <fullName evidence="7">Glycosyl transferase family 3 N-terminal domain-containing protein</fullName>
    </recommendedName>
</protein>
<dbReference type="SUPFAM" id="SSF52418">
    <property type="entry name" value="Nucleoside phosphorylase/phosphoribosyltransferase catalytic domain"/>
    <property type="match status" value="1"/>
</dbReference>
<dbReference type="InterPro" id="IPR017459">
    <property type="entry name" value="Glycosyl_Trfase_fam3_N_dom"/>
</dbReference>
<dbReference type="InterPro" id="IPR000312">
    <property type="entry name" value="Glycosyl_Trfase_fam3"/>
</dbReference>
<keyword evidence="6" id="KW-1185">Reference proteome</keyword>
<dbReference type="InterPro" id="IPR035902">
    <property type="entry name" value="Nuc_phospho_transferase"/>
</dbReference>
<dbReference type="PANTHER" id="PTHR43285">
    <property type="entry name" value="ANTHRANILATE PHOSPHORIBOSYLTRANSFERASE"/>
    <property type="match status" value="1"/>
</dbReference>
<reference evidence="5 6" key="1">
    <citation type="submission" date="2020-02" db="EMBL/GenBank/DDBJ databases">
        <title>Aliifodinibius halophilus 2W32, complete genome.</title>
        <authorList>
            <person name="Li Y."/>
            <person name="Wu S."/>
        </authorList>
    </citation>
    <scope>NUCLEOTIDE SEQUENCE [LARGE SCALE GENOMIC DNA]</scope>
    <source>
        <strain evidence="5 6">2W32</strain>
    </source>
</reference>
<gene>
    <name evidence="5" type="ORF">G3569_02425</name>
</gene>
<feature type="domain" description="Glycosyl transferase family 3" evidence="3">
    <location>
        <begin position="202"/>
        <end position="437"/>
    </location>
</feature>
<dbReference type="Proteomes" id="UP000479132">
    <property type="component" value="Unassembled WGS sequence"/>
</dbReference>
<dbReference type="SUPFAM" id="SSF47648">
    <property type="entry name" value="Nucleoside phosphorylase/phosphoribosyltransferase N-terminal domain"/>
    <property type="match status" value="1"/>
</dbReference>
<dbReference type="InterPro" id="IPR036320">
    <property type="entry name" value="Glycosyl_Trfase_fam3_N_dom_sf"/>
</dbReference>
<evidence type="ECO:0008006" key="7">
    <source>
        <dbReference type="Google" id="ProtNLM"/>
    </source>
</evidence>
<evidence type="ECO:0000313" key="5">
    <source>
        <dbReference type="EMBL" id="NGP87197.1"/>
    </source>
</evidence>
<evidence type="ECO:0000256" key="2">
    <source>
        <dbReference type="ARBA" id="ARBA00022679"/>
    </source>
</evidence>
<dbReference type="Gene3D" id="1.20.970.10">
    <property type="entry name" value="Transferase, Pyrimidine Nucleoside Phosphorylase, Chain C"/>
    <property type="match status" value="1"/>
</dbReference>
<feature type="domain" description="Glycosyl transferase family 3 N-terminal" evidence="4">
    <location>
        <begin position="110"/>
        <end position="169"/>
    </location>
</feature>
<sequence length="445" mass="50300">MFFKNIVTYINMETVTKNYRKALSQIIRRKAVGPKGSRSLEREDLDVIIPALESDDVPLTTKAVFITAVIIQQKNQLEKDLLEAWKHWKDTIPETLSAFFFNNHNSGFPRVLKKVLNSQDLSANEASSAITYLLDDKIPDYQKGVLLIGQRLKRETFLENKTFLRTFREAIGIQEVDVPLLVDLADPYDGYQRYPIYTPFVAALLASIGFPTYCHGLSEVAPKHGDTIHKVLELAGKNPHKKSAAVAKDIENESVGWGYIDQRECFPTLHKQLGLRDKIVKRTFLATLEKLLQPLRTSTGANYMVAGYVHSHYRQELANLLEPQKSLDKVFVVKGMEGSTQIDFRKDSKPVLVHDGNREIQEIRAVDIAYSQDNWDQQDSLAEYVLKTGTAALQGDHNTAREILVHQVSQLISGFEPIEVTGARRKVINAIESGRALQHWQSGCL</sequence>
<evidence type="ECO:0000313" key="6">
    <source>
        <dbReference type="Proteomes" id="UP000479132"/>
    </source>
</evidence>
<dbReference type="AlphaFoldDB" id="A0A6M1SZT9"/>